<reference evidence="1 2" key="1">
    <citation type="submission" date="2023-11" db="EMBL/GenBank/DDBJ databases">
        <authorList>
            <person name="Okamura Y."/>
        </authorList>
    </citation>
    <scope>NUCLEOTIDE SEQUENCE [LARGE SCALE GENOMIC DNA]</scope>
</reference>
<name>A0AAV1J534_9NEOP</name>
<comment type="caution">
    <text evidence="1">The sequence shown here is derived from an EMBL/GenBank/DDBJ whole genome shotgun (WGS) entry which is preliminary data.</text>
</comment>
<dbReference type="EMBL" id="CAVLEF010000004">
    <property type="protein sequence ID" value="CAK1543516.1"/>
    <property type="molecule type" value="Genomic_DNA"/>
</dbReference>
<keyword evidence="2" id="KW-1185">Reference proteome</keyword>
<proteinExistence type="predicted"/>
<accession>A0AAV1J534</accession>
<gene>
    <name evidence="1" type="ORF">LNINA_LOCUS3328</name>
</gene>
<evidence type="ECO:0000313" key="2">
    <source>
        <dbReference type="Proteomes" id="UP001497472"/>
    </source>
</evidence>
<evidence type="ECO:0000313" key="1">
    <source>
        <dbReference type="EMBL" id="CAK1543516.1"/>
    </source>
</evidence>
<dbReference type="AlphaFoldDB" id="A0AAV1J534"/>
<sequence>MQFDQLKSPDSDDNRIFRRIIAPAIQKFREHNGVAVTPKEHIGDEKKVLNVSQLKANLLQILNKFSMSMTKETENNSFDFIQPSLKIYFFGPHTSLVVSNGEQHFHYFVNPPSSLPRWFYEEHKNELQIDETLSVEIPEEVKQELYIRLYNLLHVFFSFPI</sequence>
<protein>
    <submittedName>
        <fullName evidence="1">Uncharacterized protein</fullName>
    </submittedName>
</protein>
<dbReference type="Proteomes" id="UP001497472">
    <property type="component" value="Unassembled WGS sequence"/>
</dbReference>
<organism evidence="1 2">
    <name type="scientific">Leptosia nina</name>
    <dbReference type="NCBI Taxonomy" id="320188"/>
    <lineage>
        <taxon>Eukaryota</taxon>
        <taxon>Metazoa</taxon>
        <taxon>Ecdysozoa</taxon>
        <taxon>Arthropoda</taxon>
        <taxon>Hexapoda</taxon>
        <taxon>Insecta</taxon>
        <taxon>Pterygota</taxon>
        <taxon>Neoptera</taxon>
        <taxon>Endopterygota</taxon>
        <taxon>Lepidoptera</taxon>
        <taxon>Glossata</taxon>
        <taxon>Ditrysia</taxon>
        <taxon>Papilionoidea</taxon>
        <taxon>Pieridae</taxon>
        <taxon>Pierinae</taxon>
        <taxon>Leptosia</taxon>
    </lineage>
</organism>